<evidence type="ECO:0000256" key="6">
    <source>
        <dbReference type="ARBA" id="ARBA00022452"/>
    </source>
</evidence>
<evidence type="ECO:0000256" key="12">
    <source>
        <dbReference type="ARBA" id="ARBA00023114"/>
    </source>
</evidence>
<dbReference type="GO" id="GO:0015288">
    <property type="term" value="F:porin activity"/>
    <property type="evidence" value="ECO:0007669"/>
    <property type="project" value="UniProtKB-KW"/>
</dbReference>
<sequence>MTRASVKGTYNADKSSAAASFTVSGGDVKLRASMTDATIVNGPSLNGLSLSLEKPGAFMIDYNVPKKDVRVQFMNTVKVADKPLNLTYVHAIGDNRTTIDGALVLDPANKVSANYAFGSGNCKVKYTYVQGARRTFEPCYDFSKNAWDFAFSQRVFDDDVVKASYQTSTKILGLDWTRSSKNAGSFKISVSFNLNDEFTAPKITAESIWNFDL</sequence>
<evidence type="ECO:0000256" key="9">
    <source>
        <dbReference type="ARBA" id="ARBA00022692"/>
    </source>
</evidence>
<dbReference type="GO" id="GO:0034426">
    <property type="term" value="C:etioplast membrane"/>
    <property type="evidence" value="ECO:0007669"/>
    <property type="project" value="UniProtKB-SubCell"/>
</dbReference>
<comment type="subunit">
    <text evidence="4">Homooligomers form large rather nonselective pores in plastidial outer membranes.</text>
</comment>
<accession>A0AAV7DWI0</accession>
<dbReference type="AlphaFoldDB" id="A0AAV7DWI0"/>
<evidence type="ECO:0000313" key="14">
    <source>
        <dbReference type="EMBL" id="KAG9440948.1"/>
    </source>
</evidence>
<evidence type="ECO:0000256" key="10">
    <source>
        <dbReference type="ARBA" id="ARBA00022805"/>
    </source>
</evidence>
<comment type="function">
    <text evidence="1">High-conductance voltage-dependent solute channel with a slight selectivity for cations transporting triosephosphates, dicarboxylic acids, ATP, inorganic phosphate (Pi), sugars, and positively or negatively charged amino acids.</text>
</comment>
<dbReference type="GO" id="GO:0034765">
    <property type="term" value="P:regulation of monoatomic ion transmembrane transport"/>
    <property type="evidence" value="ECO:0007669"/>
    <property type="project" value="InterPro"/>
</dbReference>
<evidence type="ECO:0000313" key="15">
    <source>
        <dbReference type="Proteomes" id="UP000825729"/>
    </source>
</evidence>
<dbReference type="GO" id="GO:0009707">
    <property type="term" value="C:chloroplast outer membrane"/>
    <property type="evidence" value="ECO:0007669"/>
    <property type="project" value="UniProtKB-SubCell"/>
</dbReference>
<evidence type="ECO:0000256" key="7">
    <source>
        <dbReference type="ARBA" id="ARBA00022528"/>
    </source>
</evidence>
<name>A0AAV7DWI0_ARIFI</name>
<keyword evidence="15" id="KW-1185">Reference proteome</keyword>
<evidence type="ECO:0000256" key="13">
    <source>
        <dbReference type="ARBA" id="ARBA00023136"/>
    </source>
</evidence>
<keyword evidence="11" id="KW-0406">Ion transport</keyword>
<evidence type="ECO:0000256" key="3">
    <source>
        <dbReference type="ARBA" id="ARBA00004441"/>
    </source>
</evidence>
<keyword evidence="7" id="KW-0150">Chloroplast</keyword>
<proteinExistence type="predicted"/>
<dbReference type="InterPro" id="IPR034626">
    <property type="entry name" value="OEP24"/>
</dbReference>
<keyword evidence="5" id="KW-0813">Transport</keyword>
<evidence type="ECO:0000256" key="11">
    <source>
        <dbReference type="ARBA" id="ARBA00023065"/>
    </source>
</evidence>
<keyword evidence="12" id="KW-0626">Porin</keyword>
<reference evidence="14 15" key="1">
    <citation type="submission" date="2021-07" db="EMBL/GenBank/DDBJ databases">
        <title>The Aristolochia fimbriata genome: insights into angiosperm evolution, floral development and chemical biosynthesis.</title>
        <authorList>
            <person name="Jiao Y."/>
        </authorList>
    </citation>
    <scope>NUCLEOTIDE SEQUENCE [LARGE SCALE GENOMIC DNA]</scope>
    <source>
        <strain evidence="14">IBCAS-2021</strain>
        <tissue evidence="14">Leaf</tissue>
    </source>
</reference>
<keyword evidence="6" id="KW-1134">Transmembrane beta strand</keyword>
<evidence type="ECO:0000256" key="8">
    <source>
        <dbReference type="ARBA" id="ARBA00022640"/>
    </source>
</evidence>
<dbReference type="GO" id="GO:0046930">
    <property type="term" value="C:pore complex"/>
    <property type="evidence" value="ECO:0007669"/>
    <property type="project" value="UniProtKB-KW"/>
</dbReference>
<evidence type="ECO:0000256" key="4">
    <source>
        <dbReference type="ARBA" id="ARBA00011593"/>
    </source>
</evidence>
<comment type="caution">
    <text evidence="14">The sequence shown here is derived from an EMBL/GenBank/DDBJ whole genome shotgun (WGS) entry which is preliminary data.</text>
</comment>
<keyword evidence="10" id="KW-1002">Plastid outer membrane</keyword>
<dbReference type="Proteomes" id="UP000825729">
    <property type="component" value="Unassembled WGS sequence"/>
</dbReference>
<dbReference type="EMBL" id="JAINDJ010000008">
    <property type="protein sequence ID" value="KAG9440948.1"/>
    <property type="molecule type" value="Genomic_DNA"/>
</dbReference>
<keyword evidence="13" id="KW-0472">Membrane</keyword>
<evidence type="ECO:0000256" key="1">
    <source>
        <dbReference type="ARBA" id="ARBA00002327"/>
    </source>
</evidence>
<protein>
    <recommendedName>
        <fullName evidence="16">Outer envelope pore protein 24</fullName>
    </recommendedName>
</protein>
<keyword evidence="9" id="KW-0812">Transmembrane</keyword>
<dbReference type="PANTHER" id="PTHR35284:SF1">
    <property type="entry name" value="OUTER ENVELOPE PORE PROTEIN 24A, CHLOROPLASTIC-RELATED"/>
    <property type="match status" value="1"/>
</dbReference>
<dbReference type="GO" id="GO:0022843">
    <property type="term" value="F:voltage-gated monoatomic cation channel activity"/>
    <property type="evidence" value="ECO:0007669"/>
    <property type="project" value="InterPro"/>
</dbReference>
<gene>
    <name evidence="14" type="ORF">H6P81_021113</name>
</gene>
<keyword evidence="8" id="KW-0934">Plastid</keyword>
<dbReference type="PANTHER" id="PTHR35284">
    <property type="entry name" value="OUTER ENVELOPE PORE PROTEIN 24A, CHLOROPLASTIC-RELATED"/>
    <property type="match status" value="1"/>
</dbReference>
<evidence type="ECO:0000256" key="5">
    <source>
        <dbReference type="ARBA" id="ARBA00022448"/>
    </source>
</evidence>
<evidence type="ECO:0008006" key="16">
    <source>
        <dbReference type="Google" id="ProtNLM"/>
    </source>
</evidence>
<evidence type="ECO:0000256" key="2">
    <source>
        <dbReference type="ARBA" id="ARBA00004396"/>
    </source>
</evidence>
<organism evidence="14 15">
    <name type="scientific">Aristolochia fimbriata</name>
    <name type="common">White veined hardy Dutchman's pipe vine</name>
    <dbReference type="NCBI Taxonomy" id="158543"/>
    <lineage>
        <taxon>Eukaryota</taxon>
        <taxon>Viridiplantae</taxon>
        <taxon>Streptophyta</taxon>
        <taxon>Embryophyta</taxon>
        <taxon>Tracheophyta</taxon>
        <taxon>Spermatophyta</taxon>
        <taxon>Magnoliopsida</taxon>
        <taxon>Magnoliidae</taxon>
        <taxon>Piperales</taxon>
        <taxon>Aristolochiaceae</taxon>
        <taxon>Aristolochia</taxon>
    </lineage>
</organism>
<comment type="subcellular location">
    <subcellularLocation>
        <location evidence="2">Plastid</location>
        <location evidence="2">Chloroplast outer membrane</location>
        <topology evidence="2">Multi-pass membrane protein</topology>
    </subcellularLocation>
    <subcellularLocation>
        <location evidence="3">Plastid</location>
        <location evidence="3">Etioplast membrane</location>
        <topology evidence="3">Multi-pass membrane protein</topology>
    </subcellularLocation>
</comment>